<proteinExistence type="predicted"/>
<feature type="chain" id="PRO_5020777796" description="VPLPA-CTERM sorting domain-containing protein" evidence="2">
    <location>
        <begin position="28"/>
        <end position="152"/>
    </location>
</feature>
<keyword evidence="1" id="KW-0812">Transmembrane</keyword>
<feature type="transmembrane region" description="Helical" evidence="1">
    <location>
        <begin position="94"/>
        <end position="113"/>
    </location>
</feature>
<dbReference type="Proteomes" id="UP000292781">
    <property type="component" value="Unassembled WGS sequence"/>
</dbReference>
<organism evidence="3 4">
    <name type="scientific">Siculibacillus lacustris</name>
    <dbReference type="NCBI Taxonomy" id="1549641"/>
    <lineage>
        <taxon>Bacteria</taxon>
        <taxon>Pseudomonadati</taxon>
        <taxon>Pseudomonadota</taxon>
        <taxon>Alphaproteobacteria</taxon>
        <taxon>Hyphomicrobiales</taxon>
        <taxon>Ancalomicrobiaceae</taxon>
        <taxon>Siculibacillus</taxon>
    </lineage>
</organism>
<evidence type="ECO:0000256" key="1">
    <source>
        <dbReference type="SAM" id="Phobius"/>
    </source>
</evidence>
<keyword evidence="2" id="KW-0732">Signal</keyword>
<feature type="transmembrane region" description="Helical" evidence="1">
    <location>
        <begin position="125"/>
        <end position="146"/>
    </location>
</feature>
<comment type="caution">
    <text evidence="3">The sequence shown here is derived from an EMBL/GenBank/DDBJ whole genome shotgun (WGS) entry which is preliminary data.</text>
</comment>
<dbReference type="EMBL" id="SJFN01000072">
    <property type="protein sequence ID" value="TBW32117.1"/>
    <property type="molecule type" value="Genomic_DNA"/>
</dbReference>
<accession>A0A4Q9VCE3</accession>
<protein>
    <recommendedName>
        <fullName evidence="5">VPLPA-CTERM sorting domain-containing protein</fullName>
    </recommendedName>
</protein>
<keyword evidence="1" id="KW-1133">Transmembrane helix</keyword>
<keyword evidence="1" id="KW-0472">Membrane</keyword>
<dbReference type="RefSeq" id="WP_131311990.1">
    <property type="nucleotide sequence ID" value="NZ_SJFN01000072.1"/>
</dbReference>
<evidence type="ECO:0000313" key="3">
    <source>
        <dbReference type="EMBL" id="TBW32117.1"/>
    </source>
</evidence>
<evidence type="ECO:0008006" key="5">
    <source>
        <dbReference type="Google" id="ProtNLM"/>
    </source>
</evidence>
<keyword evidence="4" id="KW-1185">Reference proteome</keyword>
<reference evidence="3 4" key="1">
    <citation type="submission" date="2019-02" db="EMBL/GenBank/DDBJ databases">
        <title>Siculibacillus lacustris gen. nov., sp. nov., a new rosette-forming bacterium isolated from a freshwater crater lake (Lake St. Ana, Romania).</title>
        <authorList>
            <person name="Felfoldi T."/>
            <person name="Marton Z."/>
            <person name="Szabo A."/>
            <person name="Mentes A."/>
            <person name="Boka K."/>
            <person name="Marialigeti K."/>
            <person name="Mathe I."/>
            <person name="Koncz M."/>
            <person name="Schumann P."/>
            <person name="Toth E."/>
        </authorList>
    </citation>
    <scope>NUCLEOTIDE SEQUENCE [LARGE SCALE GENOMIC DNA]</scope>
    <source>
        <strain evidence="3 4">SA-279</strain>
    </source>
</reference>
<dbReference type="AlphaFoldDB" id="A0A4Q9VCE3"/>
<feature type="signal peptide" evidence="2">
    <location>
        <begin position="1"/>
        <end position="27"/>
    </location>
</feature>
<feature type="transmembrane region" description="Helical" evidence="1">
    <location>
        <begin position="51"/>
        <end position="74"/>
    </location>
</feature>
<evidence type="ECO:0000313" key="4">
    <source>
        <dbReference type="Proteomes" id="UP000292781"/>
    </source>
</evidence>
<evidence type="ECO:0000256" key="2">
    <source>
        <dbReference type="SAM" id="SignalP"/>
    </source>
</evidence>
<name>A0A4Q9VCE3_9HYPH</name>
<gene>
    <name evidence="3" type="ORF">EYW49_22640</name>
</gene>
<sequence>MSKMSFWKAAVVGATLAIGMGAPAANAAAPATVSDYLGIQANYGNLFISNLTSYSSFLSGLQSALSSSLGYAGVNAYFNNTPSLVDGSTPTHSVWFATLTFTGTSVISNGSIVNLSTGAVSSVPAPGPIAGAGLPILVAMLGFGLYHRRRVA</sequence>